<sequence length="324" mass="38268">MNLVKRVTIHFMKFIDRIAHTRMYDFAMKLFIRIQFAIYFLRDGFRLKFEKDTVEVIKNKRKIIIAPKHLIYLVDLKNVFNYYFDSLVSDKLDHFEVLNFSKHKLHIYKKSNLSFYFTSLPEDEWEIGEYSHKYKPKRGDVIFDIGSYCGYSVYMFSKMVGPAGKVYAFEPDPENYRCLLGNVDLHNLKNVISIKKGIWSKIAKLKFFKEGNLGSSLKKMGYRSGNTETVVVDVTSLESAFKRLKLTHLDFIKMDIEGAEIEAIMGSLDFIKNHHLNFAISCHHRNYRMTQTKLEPIFEKIGYKTKVKKIKYQNFSSYLLYAYK</sequence>
<gene>
    <name evidence="2" type="ORF">A3C25_05960</name>
</gene>
<dbReference type="InterPro" id="IPR006342">
    <property type="entry name" value="FkbM_mtfrase"/>
</dbReference>
<organism evidence="2 3">
    <name type="scientific">Candidatus Roizmanbacteria bacterium RIFCSPHIGHO2_02_FULL_38_11</name>
    <dbReference type="NCBI Taxonomy" id="1802039"/>
    <lineage>
        <taxon>Bacteria</taxon>
        <taxon>Candidatus Roizmaniibacteriota</taxon>
    </lineage>
</organism>
<protein>
    <recommendedName>
        <fullName evidence="1">Methyltransferase FkbM domain-containing protein</fullName>
    </recommendedName>
</protein>
<dbReference type="Proteomes" id="UP000177913">
    <property type="component" value="Unassembled WGS sequence"/>
</dbReference>
<comment type="caution">
    <text evidence="2">The sequence shown here is derived from an EMBL/GenBank/DDBJ whole genome shotgun (WGS) entry which is preliminary data.</text>
</comment>
<dbReference type="Gene3D" id="3.40.50.150">
    <property type="entry name" value="Vaccinia Virus protein VP39"/>
    <property type="match status" value="1"/>
</dbReference>
<dbReference type="InterPro" id="IPR052514">
    <property type="entry name" value="SAM-dependent_MTase"/>
</dbReference>
<dbReference type="NCBIfam" id="TIGR01444">
    <property type="entry name" value="fkbM_fam"/>
    <property type="match status" value="1"/>
</dbReference>
<dbReference type="SUPFAM" id="SSF53335">
    <property type="entry name" value="S-adenosyl-L-methionine-dependent methyltransferases"/>
    <property type="match status" value="1"/>
</dbReference>
<proteinExistence type="predicted"/>
<name>A0A1F7GZJ7_9BACT</name>
<dbReference type="PANTHER" id="PTHR34203:SF15">
    <property type="entry name" value="SLL1173 PROTEIN"/>
    <property type="match status" value="1"/>
</dbReference>
<evidence type="ECO:0000313" key="2">
    <source>
        <dbReference type="EMBL" id="OGK24245.1"/>
    </source>
</evidence>
<evidence type="ECO:0000313" key="3">
    <source>
        <dbReference type="Proteomes" id="UP000177913"/>
    </source>
</evidence>
<accession>A0A1F7GZJ7</accession>
<feature type="domain" description="Methyltransferase FkbM" evidence="1">
    <location>
        <begin position="144"/>
        <end position="302"/>
    </location>
</feature>
<evidence type="ECO:0000259" key="1">
    <source>
        <dbReference type="Pfam" id="PF05050"/>
    </source>
</evidence>
<reference evidence="2 3" key="1">
    <citation type="journal article" date="2016" name="Nat. Commun.">
        <title>Thousands of microbial genomes shed light on interconnected biogeochemical processes in an aquifer system.</title>
        <authorList>
            <person name="Anantharaman K."/>
            <person name="Brown C.T."/>
            <person name="Hug L.A."/>
            <person name="Sharon I."/>
            <person name="Castelle C.J."/>
            <person name="Probst A.J."/>
            <person name="Thomas B.C."/>
            <person name="Singh A."/>
            <person name="Wilkins M.J."/>
            <person name="Karaoz U."/>
            <person name="Brodie E.L."/>
            <person name="Williams K.H."/>
            <person name="Hubbard S.S."/>
            <person name="Banfield J.F."/>
        </authorList>
    </citation>
    <scope>NUCLEOTIDE SEQUENCE [LARGE SCALE GENOMIC DNA]</scope>
</reference>
<dbReference type="EMBL" id="MFZO01000037">
    <property type="protein sequence ID" value="OGK24245.1"/>
    <property type="molecule type" value="Genomic_DNA"/>
</dbReference>
<dbReference type="InterPro" id="IPR029063">
    <property type="entry name" value="SAM-dependent_MTases_sf"/>
</dbReference>
<dbReference type="AlphaFoldDB" id="A0A1F7GZJ7"/>
<dbReference type="PANTHER" id="PTHR34203">
    <property type="entry name" value="METHYLTRANSFERASE, FKBM FAMILY PROTEIN"/>
    <property type="match status" value="1"/>
</dbReference>
<dbReference type="Pfam" id="PF05050">
    <property type="entry name" value="Methyltransf_21"/>
    <property type="match status" value="1"/>
</dbReference>